<evidence type="ECO:0000256" key="3">
    <source>
        <dbReference type="ARBA" id="ARBA00022449"/>
    </source>
</evidence>
<reference evidence="11 12" key="1">
    <citation type="submission" date="2019-04" db="EMBL/GenBank/DDBJ databases">
        <authorList>
            <person name="Van Vliet M D."/>
        </authorList>
    </citation>
    <scope>NUCLEOTIDE SEQUENCE [LARGE SCALE GENOMIC DNA]</scope>
    <source>
        <strain evidence="11 12">F1</strain>
    </source>
</reference>
<dbReference type="AlphaFoldDB" id="A0A6C2UCL7"/>
<dbReference type="RefSeq" id="WP_136082614.1">
    <property type="nucleotide sequence ID" value="NZ_CAAHFG010000004.1"/>
</dbReference>
<sequence length="452" mass="48103">MSKLLKGSVVSHLVRLTLPSIGGMLAIMVFNLTDTWFVSRLGTDELAAMGFTFAVVMIVGALAMGFSSGAASIISRALGARNKALAARTVSDGIFLTIAGTAVVSIAGYLSIDPLFTLLGAEGRVLELTREYMQLWFIGAVAAIMPPVSDGCLRAAGDVVRPLLVMCTVAVLNVVLDPILIFGWGPFPAMGMRGAALATIIARIIAMLASLSFLHFRHGLIDWSRPRLRDTLHSWKEIIRLGIPAALTQALNPVAQGFYIRLAAGVGGVQAVAAMATGTRIEAFLLLVAMAYGIAIVPFVGQNYGAEAHHRVEEARHISIRFAFLYAGITVLLLLPMARVASGWFSSDPTVVQLSTTYLLVSVLGMVGGLVSMWMSQLLNVIGRPRPVMAINLVRVFAFIIPLSLLGSRFFGFAGLVAGLALGNLLSGTHAYSTTRKQLLQPLPEAGETNTK</sequence>
<dbReference type="GO" id="GO:0042910">
    <property type="term" value="F:xenobiotic transmembrane transporter activity"/>
    <property type="evidence" value="ECO:0007669"/>
    <property type="project" value="InterPro"/>
</dbReference>
<dbReference type="EMBL" id="CAAHFG010000004">
    <property type="protein sequence ID" value="VGO17114.1"/>
    <property type="molecule type" value="Genomic_DNA"/>
</dbReference>
<feature type="transmembrane region" description="Helical" evidence="10">
    <location>
        <begin position="12"/>
        <end position="30"/>
    </location>
</feature>
<dbReference type="InterPro" id="IPR050222">
    <property type="entry name" value="MATE_MdtK"/>
</dbReference>
<keyword evidence="4" id="KW-1003">Cell membrane</keyword>
<evidence type="ECO:0000256" key="10">
    <source>
        <dbReference type="SAM" id="Phobius"/>
    </source>
</evidence>
<evidence type="ECO:0000256" key="1">
    <source>
        <dbReference type="ARBA" id="ARBA00004651"/>
    </source>
</evidence>
<feature type="transmembrane region" description="Helical" evidence="10">
    <location>
        <begin position="258"/>
        <end position="277"/>
    </location>
</feature>
<dbReference type="InterPro" id="IPR048279">
    <property type="entry name" value="MdtK-like"/>
</dbReference>
<feature type="transmembrane region" description="Helical" evidence="10">
    <location>
        <begin position="196"/>
        <end position="216"/>
    </location>
</feature>
<keyword evidence="8 10" id="KW-0472">Membrane</keyword>
<dbReference type="GO" id="GO:0015297">
    <property type="term" value="F:antiporter activity"/>
    <property type="evidence" value="ECO:0007669"/>
    <property type="project" value="UniProtKB-KW"/>
</dbReference>
<keyword evidence="2" id="KW-0813">Transport</keyword>
<proteinExistence type="predicted"/>
<dbReference type="InterPro" id="IPR002528">
    <property type="entry name" value="MATE_fam"/>
</dbReference>
<keyword evidence="6 10" id="KW-1133">Transmembrane helix</keyword>
<feature type="transmembrane region" description="Helical" evidence="10">
    <location>
        <begin position="132"/>
        <end position="151"/>
    </location>
</feature>
<dbReference type="Pfam" id="PF01554">
    <property type="entry name" value="MatE"/>
    <property type="match status" value="2"/>
</dbReference>
<dbReference type="PANTHER" id="PTHR43298:SF2">
    <property type="entry name" value="FMN_FAD EXPORTER YEEO-RELATED"/>
    <property type="match status" value="1"/>
</dbReference>
<evidence type="ECO:0000256" key="6">
    <source>
        <dbReference type="ARBA" id="ARBA00022989"/>
    </source>
</evidence>
<dbReference type="PIRSF" id="PIRSF006603">
    <property type="entry name" value="DinF"/>
    <property type="match status" value="1"/>
</dbReference>
<evidence type="ECO:0000256" key="7">
    <source>
        <dbReference type="ARBA" id="ARBA00023065"/>
    </source>
</evidence>
<organism evidence="11 12">
    <name type="scientific">Pontiella desulfatans</name>
    <dbReference type="NCBI Taxonomy" id="2750659"/>
    <lineage>
        <taxon>Bacteria</taxon>
        <taxon>Pseudomonadati</taxon>
        <taxon>Kiritimatiellota</taxon>
        <taxon>Kiritimatiellia</taxon>
        <taxon>Kiritimatiellales</taxon>
        <taxon>Pontiellaceae</taxon>
        <taxon>Pontiella</taxon>
    </lineage>
</organism>
<evidence type="ECO:0000256" key="2">
    <source>
        <dbReference type="ARBA" id="ARBA00022448"/>
    </source>
</evidence>
<feature type="transmembrane region" description="Helical" evidence="10">
    <location>
        <begin position="94"/>
        <end position="112"/>
    </location>
</feature>
<keyword evidence="3" id="KW-0050">Antiport</keyword>
<dbReference type="NCBIfam" id="TIGR00797">
    <property type="entry name" value="matE"/>
    <property type="match status" value="1"/>
</dbReference>
<accession>A0A6C2UCL7</accession>
<comment type="subcellular location">
    <subcellularLocation>
        <location evidence="1">Cell membrane</location>
        <topology evidence="1">Multi-pass membrane protein</topology>
    </subcellularLocation>
</comment>
<gene>
    <name evidence="11" type="primary">mepA</name>
    <name evidence="11" type="ORF">PDESU_05709</name>
</gene>
<evidence type="ECO:0000313" key="11">
    <source>
        <dbReference type="EMBL" id="VGO17114.1"/>
    </source>
</evidence>
<name>A0A6C2UCL7_PONDE</name>
<dbReference type="GO" id="GO:0005886">
    <property type="term" value="C:plasma membrane"/>
    <property type="evidence" value="ECO:0007669"/>
    <property type="project" value="UniProtKB-SubCell"/>
</dbReference>
<protein>
    <recommendedName>
        <fullName evidence="9">Multidrug-efflux transporter</fullName>
    </recommendedName>
</protein>
<feature type="transmembrane region" description="Helical" evidence="10">
    <location>
        <begin position="387"/>
        <end position="405"/>
    </location>
</feature>
<dbReference type="GO" id="GO:0006811">
    <property type="term" value="P:monoatomic ion transport"/>
    <property type="evidence" value="ECO:0007669"/>
    <property type="project" value="UniProtKB-KW"/>
</dbReference>
<evidence type="ECO:0000256" key="5">
    <source>
        <dbReference type="ARBA" id="ARBA00022692"/>
    </source>
</evidence>
<keyword evidence="12" id="KW-1185">Reference proteome</keyword>
<feature type="transmembrane region" description="Helical" evidence="10">
    <location>
        <begin position="283"/>
        <end position="301"/>
    </location>
</feature>
<evidence type="ECO:0000256" key="4">
    <source>
        <dbReference type="ARBA" id="ARBA00022475"/>
    </source>
</evidence>
<evidence type="ECO:0000256" key="8">
    <source>
        <dbReference type="ARBA" id="ARBA00023136"/>
    </source>
</evidence>
<keyword evidence="7" id="KW-0406">Ion transport</keyword>
<feature type="transmembrane region" description="Helical" evidence="10">
    <location>
        <begin position="50"/>
        <end position="74"/>
    </location>
</feature>
<dbReference type="PANTHER" id="PTHR43298">
    <property type="entry name" value="MULTIDRUG RESISTANCE PROTEIN NORM-RELATED"/>
    <property type="match status" value="1"/>
</dbReference>
<evidence type="ECO:0000256" key="9">
    <source>
        <dbReference type="ARBA" id="ARBA00031636"/>
    </source>
</evidence>
<evidence type="ECO:0000313" key="12">
    <source>
        <dbReference type="Proteomes" id="UP000366872"/>
    </source>
</evidence>
<keyword evidence="5 10" id="KW-0812">Transmembrane</keyword>
<dbReference type="Proteomes" id="UP000366872">
    <property type="component" value="Unassembled WGS sequence"/>
</dbReference>
<feature type="transmembrane region" description="Helical" evidence="10">
    <location>
        <begin position="322"/>
        <end position="345"/>
    </location>
</feature>
<feature type="transmembrane region" description="Helical" evidence="10">
    <location>
        <begin position="357"/>
        <end position="375"/>
    </location>
</feature>
<feature type="transmembrane region" description="Helical" evidence="10">
    <location>
        <begin position="163"/>
        <end position="184"/>
    </location>
</feature>